<accession>A0A8E2JRP9</accession>
<evidence type="ECO:0000313" key="1">
    <source>
        <dbReference type="EMBL" id="OCL07049.1"/>
    </source>
</evidence>
<proteinExistence type="predicted"/>
<evidence type="ECO:0000313" key="2">
    <source>
        <dbReference type="Proteomes" id="UP000250140"/>
    </source>
</evidence>
<dbReference type="Proteomes" id="UP000250140">
    <property type="component" value="Unassembled WGS sequence"/>
</dbReference>
<dbReference type="AlphaFoldDB" id="A0A8E2JRP9"/>
<sequence>MHTPSSSPHAPTHYLTQSLSLSLPHSLTYSLAPHTQLPEKASVSAALSCFGQRTQHPAQPHDRPAPAAFSPICNCVSRGISDARNPSLAEA</sequence>
<reference evidence="1 2" key="1">
    <citation type="journal article" date="2016" name="Nat. Commun.">
        <title>Ectomycorrhizal ecology is imprinted in the genome of the dominant symbiotic fungus Cenococcum geophilum.</title>
        <authorList>
            <consortium name="DOE Joint Genome Institute"/>
            <person name="Peter M."/>
            <person name="Kohler A."/>
            <person name="Ohm R.A."/>
            <person name="Kuo A."/>
            <person name="Krutzmann J."/>
            <person name="Morin E."/>
            <person name="Arend M."/>
            <person name="Barry K.W."/>
            <person name="Binder M."/>
            <person name="Choi C."/>
            <person name="Clum A."/>
            <person name="Copeland A."/>
            <person name="Grisel N."/>
            <person name="Haridas S."/>
            <person name="Kipfer T."/>
            <person name="LaButti K."/>
            <person name="Lindquist E."/>
            <person name="Lipzen A."/>
            <person name="Maire R."/>
            <person name="Meier B."/>
            <person name="Mihaltcheva S."/>
            <person name="Molinier V."/>
            <person name="Murat C."/>
            <person name="Poggeler S."/>
            <person name="Quandt C.A."/>
            <person name="Sperisen C."/>
            <person name="Tritt A."/>
            <person name="Tisserant E."/>
            <person name="Crous P.W."/>
            <person name="Henrissat B."/>
            <person name="Nehls U."/>
            <person name="Egli S."/>
            <person name="Spatafora J.W."/>
            <person name="Grigoriev I.V."/>
            <person name="Martin F.M."/>
        </authorList>
    </citation>
    <scope>NUCLEOTIDE SEQUENCE [LARGE SCALE GENOMIC DNA]</scope>
    <source>
        <strain evidence="1 2">CBS 207.34</strain>
    </source>
</reference>
<protein>
    <submittedName>
        <fullName evidence="1">Uncharacterized protein</fullName>
    </submittedName>
</protein>
<keyword evidence="2" id="KW-1185">Reference proteome</keyword>
<name>A0A8E2JRP9_9PEZI</name>
<gene>
    <name evidence="1" type="ORF">AOQ84DRAFT_65973</name>
</gene>
<dbReference type="EMBL" id="KV749931">
    <property type="protein sequence ID" value="OCL07049.1"/>
    <property type="molecule type" value="Genomic_DNA"/>
</dbReference>
<organism evidence="1 2">
    <name type="scientific">Glonium stellatum</name>
    <dbReference type="NCBI Taxonomy" id="574774"/>
    <lineage>
        <taxon>Eukaryota</taxon>
        <taxon>Fungi</taxon>
        <taxon>Dikarya</taxon>
        <taxon>Ascomycota</taxon>
        <taxon>Pezizomycotina</taxon>
        <taxon>Dothideomycetes</taxon>
        <taxon>Pleosporomycetidae</taxon>
        <taxon>Gloniales</taxon>
        <taxon>Gloniaceae</taxon>
        <taxon>Glonium</taxon>
    </lineage>
</organism>